<name>R4PK84_9BACT</name>
<evidence type="ECO:0000313" key="2">
    <source>
        <dbReference type="EMBL" id="AGL61943.1"/>
    </source>
</evidence>
<evidence type="ECO:0000313" key="3">
    <source>
        <dbReference type="Proteomes" id="UP000013893"/>
    </source>
</evidence>
<proteinExistence type="predicted"/>
<keyword evidence="1" id="KW-0812">Transmembrane</keyword>
<reference evidence="2 3" key="1">
    <citation type="journal article" date="2013" name="Nat. Biotechnol.">
        <title>Genome sequences of rare, uncultured bacteria obtained by differential coverage binning of multiple metagenomes.</title>
        <authorList>
            <person name="Albertsen M."/>
            <person name="Hugenholtz P."/>
            <person name="Skarshewski A."/>
            <person name="Nielsen K.L."/>
            <person name="Tyson G.W."/>
            <person name="Nielsen P.H."/>
        </authorList>
    </citation>
    <scope>NUCLEOTIDE SEQUENCE [LARGE SCALE GENOMIC DNA]</scope>
    <source>
        <strain evidence="2">TM71</strain>
    </source>
</reference>
<dbReference type="SUPFAM" id="SSF158560">
    <property type="entry name" value="BH3980-like"/>
    <property type="match status" value="1"/>
</dbReference>
<feature type="transmembrane region" description="Helical" evidence="1">
    <location>
        <begin position="155"/>
        <end position="176"/>
    </location>
</feature>
<feature type="transmembrane region" description="Helical" evidence="1">
    <location>
        <begin position="90"/>
        <end position="108"/>
    </location>
</feature>
<organism evidence="2 3">
    <name type="scientific">Candidatus Saccharimonas aalborgensis</name>
    <dbReference type="NCBI Taxonomy" id="1332188"/>
    <lineage>
        <taxon>Bacteria</taxon>
        <taxon>Candidatus Saccharimonadota</taxon>
        <taxon>Candidatus Saccharimonadia</taxon>
        <taxon>Candidatus Saccharimonadales</taxon>
        <taxon>Candidatus Saccharimonadaceae</taxon>
        <taxon>Candidatus Saccharimonas</taxon>
    </lineage>
</organism>
<feature type="transmembrane region" description="Helical" evidence="1">
    <location>
        <begin position="188"/>
        <end position="208"/>
    </location>
</feature>
<dbReference type="HOGENOM" id="CLU_1275775_0_0_0"/>
<dbReference type="OrthoDB" id="1655249at2"/>
<feature type="transmembrane region" description="Helical" evidence="1">
    <location>
        <begin position="128"/>
        <end position="148"/>
    </location>
</feature>
<evidence type="ECO:0008006" key="4">
    <source>
        <dbReference type="Google" id="ProtNLM"/>
    </source>
</evidence>
<gene>
    <name evidence="2" type="ORF">L336_0234</name>
</gene>
<keyword evidence="1" id="KW-1133">Transmembrane helix</keyword>
<dbReference type="AlphaFoldDB" id="R4PK84"/>
<dbReference type="Gene3D" id="1.10.1900.10">
    <property type="entry name" value="c-terminal domain of poly(a) binding protein"/>
    <property type="match status" value="1"/>
</dbReference>
<sequence>MKDNTKLHTLQAVVNQLEPENKQVFSYIKRYVTDQSLYEQKATEGVLIEIASHFYEAQKQGIKAKEVVGNNPKKYCSELGLSLVRKPWRFALMLGAALSWSVFLILFLSEYALNMYGVRSPFSGQNHLLILLTPLVILLLLDFIYDAFRNTVNPILLKVLLAAASISVIIAIVLSYERAVESFPEFTQSNISLLIIFLVTLGSWGRVWRHRKIHLS</sequence>
<dbReference type="STRING" id="1332188.L336_0234"/>
<keyword evidence="3" id="KW-1185">Reference proteome</keyword>
<evidence type="ECO:0000256" key="1">
    <source>
        <dbReference type="SAM" id="Phobius"/>
    </source>
</evidence>
<accession>R4PK84</accession>
<keyword evidence="1" id="KW-0472">Membrane</keyword>
<dbReference type="EMBL" id="CP005957">
    <property type="protein sequence ID" value="AGL61943.1"/>
    <property type="molecule type" value="Genomic_DNA"/>
</dbReference>
<protein>
    <recommendedName>
        <fullName evidence="4">DUF1129 family protein</fullName>
    </recommendedName>
</protein>
<dbReference type="Proteomes" id="UP000013893">
    <property type="component" value="Chromosome"/>
</dbReference>
<dbReference type="KEGG" id="saal:L336_0234"/>
<dbReference type="RefSeq" id="WP_015641393.1">
    <property type="nucleotide sequence ID" value="NC_021219.1"/>
</dbReference>